<dbReference type="InterPro" id="IPR006084">
    <property type="entry name" value="XPG/Rad2"/>
</dbReference>
<dbReference type="InterPro" id="IPR006086">
    <property type="entry name" value="XPG-I_dom"/>
</dbReference>
<dbReference type="GO" id="GO:0005737">
    <property type="term" value="C:cytoplasm"/>
    <property type="evidence" value="ECO:0007669"/>
    <property type="project" value="TreeGrafter"/>
</dbReference>
<keyword evidence="5" id="KW-0460">Magnesium</keyword>
<dbReference type="InterPro" id="IPR029060">
    <property type="entry name" value="PIN-like_dom_sf"/>
</dbReference>
<evidence type="ECO:0000256" key="6">
    <source>
        <dbReference type="SAM" id="MobiDB-lite"/>
    </source>
</evidence>
<dbReference type="GO" id="GO:0003677">
    <property type="term" value="F:DNA binding"/>
    <property type="evidence" value="ECO:0007669"/>
    <property type="project" value="InterPro"/>
</dbReference>
<dbReference type="OrthoDB" id="31113at2759"/>
<dbReference type="GO" id="GO:0005634">
    <property type="term" value="C:nucleus"/>
    <property type="evidence" value="ECO:0007669"/>
    <property type="project" value="TreeGrafter"/>
</dbReference>
<evidence type="ECO:0000256" key="5">
    <source>
        <dbReference type="ARBA" id="ARBA00022842"/>
    </source>
</evidence>
<keyword evidence="9" id="KW-1185">Reference proteome</keyword>
<dbReference type="InterPro" id="IPR036279">
    <property type="entry name" value="5-3_exonuclease_C_sf"/>
</dbReference>
<dbReference type="SUPFAM" id="SSF47807">
    <property type="entry name" value="5' to 3' exonuclease, C-terminal subdomain"/>
    <property type="match status" value="1"/>
</dbReference>
<accession>A0A9W8AFR5</accession>
<feature type="compositionally biased region" description="Basic and acidic residues" evidence="6">
    <location>
        <begin position="302"/>
        <end position="337"/>
    </location>
</feature>
<dbReference type="InterPro" id="IPR006085">
    <property type="entry name" value="XPG_DNA_repair_N"/>
</dbReference>
<dbReference type="Pfam" id="PF00867">
    <property type="entry name" value="XPG_I"/>
    <property type="match status" value="1"/>
</dbReference>
<dbReference type="Gene3D" id="1.10.150.20">
    <property type="entry name" value="5' to 3' exonuclease, C-terminal subdomain"/>
    <property type="match status" value="1"/>
</dbReference>
<dbReference type="InterPro" id="IPR008918">
    <property type="entry name" value="HhH2"/>
</dbReference>
<feature type="region of interest" description="Disordered" evidence="6">
    <location>
        <begin position="299"/>
        <end position="337"/>
    </location>
</feature>
<reference evidence="8" key="1">
    <citation type="submission" date="2022-07" db="EMBL/GenBank/DDBJ databases">
        <title>Phylogenomic reconstructions and comparative analyses of Kickxellomycotina fungi.</title>
        <authorList>
            <person name="Reynolds N.K."/>
            <person name="Stajich J.E."/>
            <person name="Barry K."/>
            <person name="Grigoriev I.V."/>
            <person name="Crous P."/>
            <person name="Smith M.E."/>
        </authorList>
    </citation>
    <scope>NUCLEOTIDE SEQUENCE</scope>
    <source>
        <strain evidence="8">RSA 861</strain>
    </source>
</reference>
<dbReference type="SUPFAM" id="SSF88723">
    <property type="entry name" value="PIN domain-like"/>
    <property type="match status" value="1"/>
</dbReference>
<keyword evidence="4" id="KW-0378">Hydrolase</keyword>
<dbReference type="Proteomes" id="UP001150569">
    <property type="component" value="Unassembled WGS sequence"/>
</dbReference>
<evidence type="ECO:0000256" key="1">
    <source>
        <dbReference type="ARBA" id="ARBA00001946"/>
    </source>
</evidence>
<evidence type="ECO:0000256" key="2">
    <source>
        <dbReference type="ARBA" id="ARBA00022722"/>
    </source>
</evidence>
<proteinExistence type="predicted"/>
<dbReference type="Gene3D" id="3.40.50.1010">
    <property type="entry name" value="5'-nuclease"/>
    <property type="match status" value="2"/>
</dbReference>
<keyword evidence="2" id="KW-0540">Nuclease</keyword>
<dbReference type="AlphaFoldDB" id="A0A9W8AFR5"/>
<evidence type="ECO:0000313" key="8">
    <source>
        <dbReference type="EMBL" id="KAJ1926590.1"/>
    </source>
</evidence>
<dbReference type="GO" id="GO:0006281">
    <property type="term" value="P:DNA repair"/>
    <property type="evidence" value="ECO:0007669"/>
    <property type="project" value="UniProtKB-ARBA"/>
</dbReference>
<dbReference type="GO" id="GO:0017108">
    <property type="term" value="F:5'-flap endonuclease activity"/>
    <property type="evidence" value="ECO:0007669"/>
    <property type="project" value="TreeGrafter"/>
</dbReference>
<evidence type="ECO:0000259" key="7">
    <source>
        <dbReference type="SMART" id="SM00485"/>
    </source>
</evidence>
<dbReference type="SMART" id="SM00485">
    <property type="entry name" value="XPGN"/>
    <property type="match status" value="1"/>
</dbReference>
<evidence type="ECO:0000256" key="3">
    <source>
        <dbReference type="ARBA" id="ARBA00022723"/>
    </source>
</evidence>
<dbReference type="EMBL" id="JANBPT010000161">
    <property type="protein sequence ID" value="KAJ1926590.1"/>
    <property type="molecule type" value="Genomic_DNA"/>
</dbReference>
<organism evidence="8 9">
    <name type="scientific">Tieghemiomyces parasiticus</name>
    <dbReference type="NCBI Taxonomy" id="78921"/>
    <lineage>
        <taxon>Eukaryota</taxon>
        <taxon>Fungi</taxon>
        <taxon>Fungi incertae sedis</taxon>
        <taxon>Zoopagomycota</taxon>
        <taxon>Kickxellomycotina</taxon>
        <taxon>Dimargaritomycetes</taxon>
        <taxon>Dimargaritales</taxon>
        <taxon>Dimargaritaceae</taxon>
        <taxon>Tieghemiomyces</taxon>
    </lineage>
</organism>
<keyword evidence="3" id="KW-0479">Metal-binding</keyword>
<dbReference type="SMART" id="SM00279">
    <property type="entry name" value="HhH2"/>
    <property type="match status" value="1"/>
</dbReference>
<comment type="caution">
    <text evidence="8">The sequence shown here is derived from an EMBL/GenBank/DDBJ whole genome shotgun (WGS) entry which is preliminary data.</text>
</comment>
<dbReference type="GO" id="GO:0008409">
    <property type="term" value="F:5'-3' exonuclease activity"/>
    <property type="evidence" value="ECO:0007669"/>
    <property type="project" value="TreeGrafter"/>
</dbReference>
<feature type="domain" description="XPG N-terminal" evidence="7">
    <location>
        <begin position="37"/>
        <end position="158"/>
    </location>
</feature>
<evidence type="ECO:0000256" key="4">
    <source>
        <dbReference type="ARBA" id="ARBA00022801"/>
    </source>
</evidence>
<dbReference type="GO" id="GO:0046872">
    <property type="term" value="F:metal ion binding"/>
    <property type="evidence" value="ECO:0007669"/>
    <property type="project" value="UniProtKB-KW"/>
</dbReference>
<evidence type="ECO:0000313" key="9">
    <source>
        <dbReference type="Proteomes" id="UP001150569"/>
    </source>
</evidence>
<dbReference type="PRINTS" id="PR00853">
    <property type="entry name" value="XPGRADSUPER"/>
</dbReference>
<name>A0A9W8AFR5_9FUNG</name>
<sequence length="569" mass="63472">MGVHGDLESPRSSSRVDLGTRTAIAASVPHHDDCVRMGIKGLTPFLRLVAPNALTERTLASYRGQTLAVDSTLLLMKFLRSELVVPKHLDLDDRHDLPDASPETFQRMSKYRHIYGFFQFGRLLQRHEITPLFLFDGSKRPKEKAQETLKRAEQNQIMRDALIASHLEERRIQLLQRVIQLLGDLTPELRATAIAAIPDQTSTPSGLGMLAYLQQVEPLVRLEMDPAVLGHILGVLRSTTGGGLAIGKSSKKPRGRIGMIRAQTEELERDLFRLVVDQDVSDPNEARLLEAELLLSSADLHPVPEPDPKAAVTTKKEVGSTPDKSKEIKESPAKAEQRVRAKVAQERGLRALRGLQRVHQRILTTRTTRITEQIYREVAQTIRKMGLFHYRVKHAESEAVCAGLYQAGITQGTISEDTDVLVLGDGPLLRNFGTTSPAVLHMDPKVIKAALGFNHEQFVDFCILCGTDFSSTIAKIGPNRARSLITTHKSIEEILRVVQCKPNAGFDYQGARRLLSQPAQVPEDICQKTQFTTKEDPKLPTWLTSYGIPYVTQEVEGELPFQFANEEVF</sequence>
<protein>
    <recommendedName>
        <fullName evidence="7">XPG N-terminal domain-containing protein</fullName>
    </recommendedName>
</protein>
<dbReference type="PANTHER" id="PTHR11081:SF69">
    <property type="entry name" value="XP-G FAMILY NUCLEASE"/>
    <property type="match status" value="1"/>
</dbReference>
<dbReference type="Pfam" id="PF00752">
    <property type="entry name" value="XPG_N"/>
    <property type="match status" value="1"/>
</dbReference>
<gene>
    <name evidence="8" type="ORF">IWQ60_003670</name>
</gene>
<comment type="cofactor">
    <cofactor evidence="1">
        <name>Mg(2+)</name>
        <dbReference type="ChEBI" id="CHEBI:18420"/>
    </cofactor>
</comment>
<dbReference type="PANTHER" id="PTHR11081">
    <property type="entry name" value="FLAP ENDONUCLEASE FAMILY MEMBER"/>
    <property type="match status" value="1"/>
</dbReference>